<organism evidence="2">
    <name type="scientific">Siphoviridae sp. ctlNl18</name>
    <dbReference type="NCBI Taxonomy" id="2827928"/>
    <lineage>
        <taxon>Viruses</taxon>
        <taxon>Duplodnaviria</taxon>
        <taxon>Heunggongvirae</taxon>
        <taxon>Uroviricota</taxon>
        <taxon>Caudoviricetes</taxon>
    </lineage>
</organism>
<evidence type="ECO:0000256" key="1">
    <source>
        <dbReference type="SAM" id="MobiDB-lite"/>
    </source>
</evidence>
<name>A0A8S5T3E6_9CAUD</name>
<proteinExistence type="predicted"/>
<feature type="compositionally biased region" description="Basic and acidic residues" evidence="1">
    <location>
        <begin position="320"/>
        <end position="333"/>
    </location>
</feature>
<sequence>MSNEDTEIINKDKIDYTKSETPEEKVEPVEPLDPVGPIDKNDTNKDPFSATQEIESQNPKEKIQLTNDEKYEFNDISIYGNVMTIRLDEKVDMTSLLEDMSIFNVILILTRSETVCAEYHSFNTVYRKDEETNTLWLSNDESIYVEPEEPDISTPSEPEKPAEPTLDEIKNAKIEEISEACNFNIVHGAYMEVDGKMQLFSYKPEDQSNLISALQLSIATQMSMPYHADGENCRLFTPEEITTLYVNEMTNLTHHQTYTNQMKMYINSLENKEDIESIFYGVELTGEYLDTYNMIMEQSKLVVQKYLETLTSGDQSNTDGTKKDETETTEKNSNDNVEETEVTK</sequence>
<protein>
    <submittedName>
        <fullName evidence="2">Uncharacterized protein</fullName>
    </submittedName>
</protein>
<feature type="compositionally biased region" description="Basic and acidic residues" evidence="1">
    <location>
        <begin position="8"/>
        <end position="28"/>
    </location>
</feature>
<feature type="region of interest" description="Disordered" evidence="1">
    <location>
        <begin position="1"/>
        <end position="61"/>
    </location>
</feature>
<evidence type="ECO:0000313" key="2">
    <source>
        <dbReference type="EMBL" id="DAF57861.1"/>
    </source>
</evidence>
<dbReference type="EMBL" id="BK032741">
    <property type="protein sequence ID" value="DAF57861.1"/>
    <property type="molecule type" value="Genomic_DNA"/>
</dbReference>
<reference evidence="2" key="1">
    <citation type="journal article" date="2021" name="Proc. Natl. Acad. Sci. U.S.A.">
        <title>A Catalog of Tens of Thousands of Viruses from Human Metagenomes Reveals Hidden Associations with Chronic Diseases.</title>
        <authorList>
            <person name="Tisza M.J."/>
            <person name="Buck C.B."/>
        </authorList>
    </citation>
    <scope>NUCLEOTIDE SEQUENCE</scope>
    <source>
        <strain evidence="2">CtlNl18</strain>
    </source>
</reference>
<feature type="region of interest" description="Disordered" evidence="1">
    <location>
        <begin position="312"/>
        <end position="344"/>
    </location>
</feature>
<accession>A0A8S5T3E6</accession>